<reference evidence="2 3" key="1">
    <citation type="submission" date="2016-10" db="EMBL/GenBank/DDBJ databases">
        <authorList>
            <person name="de Groot N.N."/>
        </authorList>
    </citation>
    <scope>NUCLEOTIDE SEQUENCE [LARGE SCALE GENOMIC DNA]</scope>
    <source>
        <strain evidence="2 3">HLD2</strain>
    </source>
</reference>
<proteinExistence type="predicted"/>
<sequence length="107" mass="12303">MWDDRESRRTGADAEVLFYRHGVPAGSGKVRNVSLDGLFLETNTPDLDRDDHVELEYRSLSGTRIYRFDALVVHRSEDGIGLFVERDDRRVADGIRALMGIHKRIHH</sequence>
<dbReference type="AlphaFoldDB" id="A0A1G5Q191"/>
<name>A0A1G5Q191_9GAMM</name>
<dbReference type="SUPFAM" id="SSF141371">
    <property type="entry name" value="PilZ domain-like"/>
    <property type="match status" value="1"/>
</dbReference>
<dbReference type="RefSeq" id="WP_092993851.1">
    <property type="nucleotide sequence ID" value="NZ_FMWD01000003.1"/>
</dbReference>
<accession>A0A1G5Q191</accession>
<dbReference type="GO" id="GO:0035438">
    <property type="term" value="F:cyclic-di-GMP binding"/>
    <property type="evidence" value="ECO:0007669"/>
    <property type="project" value="InterPro"/>
</dbReference>
<feature type="domain" description="PilZ" evidence="1">
    <location>
        <begin position="5"/>
        <end position="83"/>
    </location>
</feature>
<gene>
    <name evidence="2" type="ORF">SAMN03097708_01169</name>
</gene>
<dbReference type="Proteomes" id="UP000199648">
    <property type="component" value="Unassembled WGS sequence"/>
</dbReference>
<evidence type="ECO:0000313" key="3">
    <source>
        <dbReference type="Proteomes" id="UP000199648"/>
    </source>
</evidence>
<dbReference type="Gene3D" id="2.40.10.220">
    <property type="entry name" value="predicted glycosyltransferase like domains"/>
    <property type="match status" value="1"/>
</dbReference>
<dbReference type="InterPro" id="IPR009875">
    <property type="entry name" value="PilZ_domain"/>
</dbReference>
<dbReference type="OrthoDB" id="5784740at2"/>
<dbReference type="EMBL" id="FMWD01000003">
    <property type="protein sequence ID" value="SCZ55645.1"/>
    <property type="molecule type" value="Genomic_DNA"/>
</dbReference>
<evidence type="ECO:0000313" key="2">
    <source>
        <dbReference type="EMBL" id="SCZ55645.1"/>
    </source>
</evidence>
<organism evidence="2 3">
    <name type="scientific">Thiohalomonas denitrificans</name>
    <dbReference type="NCBI Taxonomy" id="415747"/>
    <lineage>
        <taxon>Bacteria</taxon>
        <taxon>Pseudomonadati</taxon>
        <taxon>Pseudomonadota</taxon>
        <taxon>Gammaproteobacteria</taxon>
        <taxon>Thiohalomonadales</taxon>
        <taxon>Thiohalomonadaceae</taxon>
        <taxon>Thiohalomonas</taxon>
    </lineage>
</organism>
<protein>
    <submittedName>
        <fullName evidence="2">PilZ domain-containing protein</fullName>
    </submittedName>
</protein>
<dbReference type="Pfam" id="PF07238">
    <property type="entry name" value="PilZ"/>
    <property type="match status" value="1"/>
</dbReference>
<keyword evidence="3" id="KW-1185">Reference proteome</keyword>
<evidence type="ECO:0000259" key="1">
    <source>
        <dbReference type="Pfam" id="PF07238"/>
    </source>
</evidence>
<dbReference type="STRING" id="415747.SAMN03097708_01169"/>